<dbReference type="EMBL" id="JACEIK010000069">
    <property type="protein sequence ID" value="MCD7448606.1"/>
    <property type="molecule type" value="Genomic_DNA"/>
</dbReference>
<sequence length="104" mass="12152">MHLEDPARGHCYYGKIEELYDLLEICMCSLVITMSGRKASLVIQITWILVDLLTYKLFWKIQHRFGHMGDDSLVGAYAQFIHELWHLASYCCEEDWGIQVEQPS</sequence>
<reference evidence="1 2" key="1">
    <citation type="journal article" date="2021" name="BMC Genomics">
        <title>Datura genome reveals duplications of psychoactive alkaloid biosynthetic genes and high mutation rate following tissue culture.</title>
        <authorList>
            <person name="Rajewski A."/>
            <person name="Carter-House D."/>
            <person name="Stajich J."/>
            <person name="Litt A."/>
        </authorList>
    </citation>
    <scope>NUCLEOTIDE SEQUENCE [LARGE SCALE GENOMIC DNA]</scope>
    <source>
        <strain evidence="1">AR-01</strain>
    </source>
</reference>
<proteinExistence type="predicted"/>
<keyword evidence="2" id="KW-1185">Reference proteome</keyword>
<evidence type="ECO:0000313" key="2">
    <source>
        <dbReference type="Proteomes" id="UP000823775"/>
    </source>
</evidence>
<comment type="caution">
    <text evidence="1">The sequence shown here is derived from an EMBL/GenBank/DDBJ whole genome shotgun (WGS) entry which is preliminary data.</text>
</comment>
<gene>
    <name evidence="1" type="ORF">HAX54_044860</name>
</gene>
<organism evidence="1 2">
    <name type="scientific">Datura stramonium</name>
    <name type="common">Jimsonweed</name>
    <name type="synonym">Common thornapple</name>
    <dbReference type="NCBI Taxonomy" id="4076"/>
    <lineage>
        <taxon>Eukaryota</taxon>
        <taxon>Viridiplantae</taxon>
        <taxon>Streptophyta</taxon>
        <taxon>Embryophyta</taxon>
        <taxon>Tracheophyta</taxon>
        <taxon>Spermatophyta</taxon>
        <taxon>Magnoliopsida</taxon>
        <taxon>eudicotyledons</taxon>
        <taxon>Gunneridae</taxon>
        <taxon>Pentapetalae</taxon>
        <taxon>asterids</taxon>
        <taxon>lamiids</taxon>
        <taxon>Solanales</taxon>
        <taxon>Solanaceae</taxon>
        <taxon>Solanoideae</taxon>
        <taxon>Datureae</taxon>
        <taxon>Datura</taxon>
    </lineage>
</organism>
<evidence type="ECO:0000313" key="1">
    <source>
        <dbReference type="EMBL" id="MCD7448606.1"/>
    </source>
</evidence>
<dbReference type="Proteomes" id="UP000823775">
    <property type="component" value="Unassembled WGS sequence"/>
</dbReference>
<name>A0ABS8RP58_DATST</name>
<protein>
    <submittedName>
        <fullName evidence="1">Uncharacterized protein</fullName>
    </submittedName>
</protein>
<accession>A0ABS8RP58</accession>